<protein>
    <submittedName>
        <fullName evidence="5">RimJ/RimL family protein N-acetyltransferase</fullName>
    </submittedName>
</protein>
<evidence type="ECO:0000259" key="4">
    <source>
        <dbReference type="PROSITE" id="PS51186"/>
    </source>
</evidence>
<feature type="non-terminal residue" evidence="5">
    <location>
        <position position="152"/>
    </location>
</feature>
<reference evidence="5 6" key="1">
    <citation type="submission" date="2020-08" db="EMBL/GenBank/DDBJ databases">
        <title>Functional genomics of gut bacteria from endangered species of beetles.</title>
        <authorList>
            <person name="Carlos-Shanley C."/>
        </authorList>
    </citation>
    <scope>NUCLEOTIDE SEQUENCE [LARGE SCALE GENOMIC DNA]</scope>
    <source>
        <strain evidence="5 6">S00245</strain>
    </source>
</reference>
<comment type="caution">
    <text evidence="5">The sequence shown here is derived from an EMBL/GenBank/DDBJ whole genome shotgun (WGS) entry which is preliminary data.</text>
</comment>
<sequence>MRRPIDEDVAEIYRILSDEKVTRWLSLIPQPYRPEHAAFFMAHIVPNEWVWALTLPGSSKMVGAVSLMPRNGLRAAELGFWLSRDHWGRGLMSEAVQLVVLHGFDNLGLSFITSGYFDGNLYQPAVSMTHVRDSQGDESLNQWRPSSTGGAY</sequence>
<proteinExistence type="inferred from homology"/>
<dbReference type="RefSeq" id="WP_184250866.1">
    <property type="nucleotide sequence ID" value="NZ_JACHLR010000061.1"/>
</dbReference>
<evidence type="ECO:0000256" key="1">
    <source>
        <dbReference type="ARBA" id="ARBA00022679"/>
    </source>
</evidence>
<keyword evidence="6" id="KW-1185">Reference proteome</keyword>
<accession>A0A7W7NXX4</accession>
<dbReference type="InterPro" id="IPR016181">
    <property type="entry name" value="Acyl_CoA_acyltransferase"/>
</dbReference>
<dbReference type="PANTHER" id="PTHR43792:SF8">
    <property type="entry name" value="[RIBOSOMAL PROTEIN US5]-ALANINE N-ACETYLTRANSFERASE"/>
    <property type="match status" value="1"/>
</dbReference>
<evidence type="ECO:0000313" key="6">
    <source>
        <dbReference type="Proteomes" id="UP000555448"/>
    </source>
</evidence>
<organism evidence="5 6">
    <name type="scientific">Novosphingobium chloroacetimidivorans</name>
    <dbReference type="NCBI Taxonomy" id="1428314"/>
    <lineage>
        <taxon>Bacteria</taxon>
        <taxon>Pseudomonadati</taxon>
        <taxon>Pseudomonadota</taxon>
        <taxon>Alphaproteobacteria</taxon>
        <taxon>Sphingomonadales</taxon>
        <taxon>Sphingomonadaceae</taxon>
        <taxon>Novosphingobium</taxon>
    </lineage>
</organism>
<dbReference type="Pfam" id="PF13302">
    <property type="entry name" value="Acetyltransf_3"/>
    <property type="match status" value="1"/>
</dbReference>
<dbReference type="Gene3D" id="3.40.630.30">
    <property type="match status" value="1"/>
</dbReference>
<feature type="domain" description="N-acetyltransferase" evidence="4">
    <location>
        <begin position="11"/>
        <end position="152"/>
    </location>
</feature>
<gene>
    <name evidence="5" type="ORF">HNO88_004467</name>
</gene>
<dbReference type="GO" id="GO:0016747">
    <property type="term" value="F:acyltransferase activity, transferring groups other than amino-acyl groups"/>
    <property type="evidence" value="ECO:0007669"/>
    <property type="project" value="InterPro"/>
</dbReference>
<keyword evidence="2" id="KW-0012">Acyltransferase</keyword>
<name>A0A7W7NXX4_9SPHN</name>
<dbReference type="PANTHER" id="PTHR43792">
    <property type="entry name" value="GNAT FAMILY, PUTATIVE (AFU_ORTHOLOGUE AFUA_3G00765)-RELATED-RELATED"/>
    <property type="match status" value="1"/>
</dbReference>
<dbReference type="SUPFAM" id="SSF55729">
    <property type="entry name" value="Acyl-CoA N-acyltransferases (Nat)"/>
    <property type="match status" value="1"/>
</dbReference>
<evidence type="ECO:0000256" key="3">
    <source>
        <dbReference type="ARBA" id="ARBA00038502"/>
    </source>
</evidence>
<keyword evidence="1 5" id="KW-0808">Transferase</keyword>
<evidence type="ECO:0000313" key="5">
    <source>
        <dbReference type="EMBL" id="MBB4861113.1"/>
    </source>
</evidence>
<dbReference type="EMBL" id="JACHLR010000061">
    <property type="protein sequence ID" value="MBB4861113.1"/>
    <property type="molecule type" value="Genomic_DNA"/>
</dbReference>
<evidence type="ECO:0000256" key="2">
    <source>
        <dbReference type="ARBA" id="ARBA00023315"/>
    </source>
</evidence>
<comment type="similarity">
    <text evidence="3">Belongs to the acetyltransferase family. RimJ subfamily.</text>
</comment>
<dbReference type="InterPro" id="IPR000182">
    <property type="entry name" value="GNAT_dom"/>
</dbReference>
<dbReference type="Proteomes" id="UP000555448">
    <property type="component" value="Unassembled WGS sequence"/>
</dbReference>
<dbReference type="AlphaFoldDB" id="A0A7W7NXX4"/>
<dbReference type="InterPro" id="IPR051531">
    <property type="entry name" value="N-acetyltransferase"/>
</dbReference>
<dbReference type="PROSITE" id="PS51186">
    <property type="entry name" value="GNAT"/>
    <property type="match status" value="1"/>
</dbReference>